<evidence type="ECO:0000256" key="4">
    <source>
        <dbReference type="PIRSR" id="PIRSR000097-1"/>
    </source>
</evidence>
<dbReference type="PANTHER" id="PTHR11732">
    <property type="entry name" value="ALDO/KETO REDUCTASE"/>
    <property type="match status" value="1"/>
</dbReference>
<comment type="similarity">
    <text evidence="1">Belongs to the aldo/keto reductase family.</text>
</comment>
<comment type="caution">
    <text evidence="8">The sequence shown here is derived from an EMBL/GenBank/DDBJ whole genome shotgun (WGS) entry which is preliminary data.</text>
</comment>
<dbReference type="PROSITE" id="PS00798">
    <property type="entry name" value="ALDOKETO_REDUCTASE_1"/>
    <property type="match status" value="1"/>
</dbReference>
<feature type="binding site" evidence="5">
    <location>
        <position position="108"/>
    </location>
    <ligand>
        <name>substrate</name>
    </ligand>
</feature>
<dbReference type="PATRIC" id="fig|1560234.3.peg.788"/>
<feature type="active site" description="Proton donor" evidence="4">
    <location>
        <position position="48"/>
    </location>
</feature>
<evidence type="ECO:0000259" key="7">
    <source>
        <dbReference type="Pfam" id="PF00248"/>
    </source>
</evidence>
<gene>
    <name evidence="8" type="ORF">SP90_09775</name>
</gene>
<protein>
    <submittedName>
        <fullName evidence="8">Aldehyde oxidoreductase</fullName>
    </submittedName>
</protein>
<evidence type="ECO:0000256" key="2">
    <source>
        <dbReference type="ARBA" id="ARBA00023002"/>
    </source>
</evidence>
<feature type="site" description="Lowers pKa of active site Tyr" evidence="6">
    <location>
        <position position="75"/>
    </location>
</feature>
<dbReference type="InterPro" id="IPR023210">
    <property type="entry name" value="NADP_OxRdtase_dom"/>
</dbReference>
<evidence type="ECO:0000256" key="6">
    <source>
        <dbReference type="PIRSR" id="PIRSR000097-3"/>
    </source>
</evidence>
<organism evidence="8 9">
    <name type="scientific">Halodesulfovibrio spirochaetisodalis</name>
    <dbReference type="NCBI Taxonomy" id="1560234"/>
    <lineage>
        <taxon>Bacteria</taxon>
        <taxon>Pseudomonadati</taxon>
        <taxon>Thermodesulfobacteriota</taxon>
        <taxon>Desulfovibrionia</taxon>
        <taxon>Desulfovibrionales</taxon>
        <taxon>Desulfovibrionaceae</taxon>
        <taxon>Halodesulfovibrio</taxon>
    </lineage>
</organism>
<sequence length="320" mass="36039">MKHFTLCTGRKMPALGLGTSRIEHEKIEPAIMTALDAGYRHIDTAAIYKNELPIGAALQKGLKQYPRPDLWITSKLWCDAHKPDDVMTALKDSLYKLQLDYLDLYLMHFPVALRPGTGWPTQHEDYYTLEEVPLSETWEAMEHCVKKGLVRDIGTSNFSTVKLHDLAETARIQPAVNQIEMHPYQQQHLQRDYAKRHHILLTAYSPLGSSVDTMQQADGTKLPPLLTHPVINEIAEEHDATAAQVLLAWLMAIEVAVIPRSSSPERIQENFKATSLALTPLNIATIAELHAKAKIFNAAGFTEYDSPYSLESIWDGELYT</sequence>
<dbReference type="GO" id="GO:0016616">
    <property type="term" value="F:oxidoreductase activity, acting on the CH-OH group of donors, NAD or NADP as acceptor"/>
    <property type="evidence" value="ECO:0007669"/>
    <property type="project" value="UniProtKB-ARBA"/>
</dbReference>
<evidence type="ECO:0000256" key="5">
    <source>
        <dbReference type="PIRSR" id="PIRSR000097-2"/>
    </source>
</evidence>
<proteinExistence type="inferred from homology"/>
<dbReference type="Gene3D" id="3.20.20.100">
    <property type="entry name" value="NADP-dependent oxidoreductase domain"/>
    <property type="match status" value="1"/>
</dbReference>
<dbReference type="PIRSF" id="PIRSF000097">
    <property type="entry name" value="AKR"/>
    <property type="match status" value="1"/>
</dbReference>
<evidence type="ECO:0000256" key="3">
    <source>
        <dbReference type="ARBA" id="ARBA00049445"/>
    </source>
</evidence>
<dbReference type="AlphaFoldDB" id="A0A1B7XC63"/>
<dbReference type="Proteomes" id="UP000091979">
    <property type="component" value="Unassembled WGS sequence"/>
</dbReference>
<accession>A0A1B7XC63</accession>
<dbReference type="OrthoDB" id="5328358at2"/>
<keyword evidence="2" id="KW-0560">Oxidoreductase</keyword>
<dbReference type="STRING" id="1560234.SP90_09775"/>
<dbReference type="FunFam" id="3.20.20.100:FF:000002">
    <property type="entry name" value="2,5-diketo-D-gluconic acid reductase A"/>
    <property type="match status" value="1"/>
</dbReference>
<dbReference type="Pfam" id="PF00248">
    <property type="entry name" value="Aldo_ket_red"/>
    <property type="match status" value="1"/>
</dbReference>
<feature type="domain" description="NADP-dependent oxidoreductase" evidence="7">
    <location>
        <begin position="16"/>
        <end position="289"/>
    </location>
</feature>
<dbReference type="InterPro" id="IPR036812">
    <property type="entry name" value="NAD(P)_OxRdtase_dom_sf"/>
</dbReference>
<dbReference type="InterPro" id="IPR018170">
    <property type="entry name" value="Aldo/ket_reductase_CS"/>
</dbReference>
<dbReference type="PROSITE" id="PS00063">
    <property type="entry name" value="ALDOKETO_REDUCTASE_3"/>
    <property type="match status" value="1"/>
</dbReference>
<comment type="catalytic activity">
    <reaction evidence="3">
        <text>hydroxyacetone + NADP(+) = methylglyoxal + NADPH + H(+)</text>
        <dbReference type="Rhea" id="RHEA:27986"/>
        <dbReference type="ChEBI" id="CHEBI:15378"/>
        <dbReference type="ChEBI" id="CHEBI:17158"/>
        <dbReference type="ChEBI" id="CHEBI:27957"/>
        <dbReference type="ChEBI" id="CHEBI:57783"/>
        <dbReference type="ChEBI" id="CHEBI:58349"/>
    </reaction>
</comment>
<evidence type="ECO:0000256" key="1">
    <source>
        <dbReference type="ARBA" id="ARBA00007905"/>
    </source>
</evidence>
<reference evidence="8 9" key="1">
    <citation type="submission" date="2015-01" db="EMBL/GenBank/DDBJ databases">
        <title>Desulfovibrio sp. JC271 draft genome sequence.</title>
        <authorList>
            <person name="Shivani Y."/>
            <person name="Subhash Y."/>
            <person name="Sasikala C."/>
            <person name="Ramana C.V."/>
        </authorList>
    </citation>
    <scope>NUCLEOTIDE SEQUENCE [LARGE SCALE GENOMIC DNA]</scope>
    <source>
        <strain evidence="8 9">JC271</strain>
    </source>
</reference>
<evidence type="ECO:0000313" key="8">
    <source>
        <dbReference type="EMBL" id="OBQ51492.1"/>
    </source>
</evidence>
<keyword evidence="9" id="KW-1185">Reference proteome</keyword>
<name>A0A1B7XC63_9BACT</name>
<dbReference type="SUPFAM" id="SSF51430">
    <property type="entry name" value="NAD(P)-linked oxidoreductase"/>
    <property type="match status" value="1"/>
</dbReference>
<dbReference type="EMBL" id="JXMS01000015">
    <property type="protein sequence ID" value="OBQ51492.1"/>
    <property type="molecule type" value="Genomic_DNA"/>
</dbReference>
<evidence type="ECO:0000313" key="9">
    <source>
        <dbReference type="Proteomes" id="UP000091979"/>
    </source>
</evidence>
<dbReference type="PRINTS" id="PR00069">
    <property type="entry name" value="ALDKETRDTASE"/>
</dbReference>
<dbReference type="InterPro" id="IPR020471">
    <property type="entry name" value="AKR"/>
</dbReference>